<dbReference type="SUPFAM" id="SSF53187">
    <property type="entry name" value="Zn-dependent exopeptidases"/>
    <property type="match status" value="1"/>
</dbReference>
<dbReference type="Proteomes" id="UP000505020">
    <property type="component" value="Plasmid pHAR01"/>
</dbReference>
<geneLocation type="plasmid" evidence="8">
    <name>phar01</name>
</geneLocation>
<dbReference type="RefSeq" id="WP_137717312.1">
    <property type="nucleotide sequence ID" value="NZ_CP053942.1"/>
</dbReference>
<evidence type="ECO:0000259" key="6">
    <source>
        <dbReference type="Pfam" id="PF07687"/>
    </source>
</evidence>
<dbReference type="GO" id="GO:0046872">
    <property type="term" value="F:metal ion binding"/>
    <property type="evidence" value="ECO:0007669"/>
    <property type="project" value="UniProtKB-KW"/>
</dbReference>
<keyword evidence="7" id="KW-0614">Plasmid</keyword>
<name>A0A7D3Y2H1_9EURY</name>
<dbReference type="KEGG" id="hsai:HPS36_14985"/>
<dbReference type="NCBIfam" id="NF005913">
    <property type="entry name" value="PRK07906.1"/>
    <property type="match status" value="1"/>
</dbReference>
<organism evidence="7 8">
    <name type="scientific">Halorubrum salinarum</name>
    <dbReference type="NCBI Taxonomy" id="2739057"/>
    <lineage>
        <taxon>Archaea</taxon>
        <taxon>Methanobacteriati</taxon>
        <taxon>Methanobacteriota</taxon>
        <taxon>Stenosarchaea group</taxon>
        <taxon>Halobacteria</taxon>
        <taxon>Halobacteriales</taxon>
        <taxon>Haloferacaceae</taxon>
        <taxon>Halorubrum</taxon>
    </lineage>
</organism>
<dbReference type="GO" id="GO:0016787">
    <property type="term" value="F:hydrolase activity"/>
    <property type="evidence" value="ECO:0007669"/>
    <property type="project" value="UniProtKB-KW"/>
</dbReference>
<dbReference type="SUPFAM" id="SSF55031">
    <property type="entry name" value="Bacterial exopeptidase dimerisation domain"/>
    <property type="match status" value="1"/>
</dbReference>
<evidence type="ECO:0000256" key="4">
    <source>
        <dbReference type="ARBA" id="ARBA00022801"/>
    </source>
</evidence>
<evidence type="ECO:0000256" key="1">
    <source>
        <dbReference type="ARBA" id="ARBA00001947"/>
    </source>
</evidence>
<evidence type="ECO:0000313" key="7">
    <source>
        <dbReference type="EMBL" id="QKG94207.1"/>
    </source>
</evidence>
<dbReference type="Gene3D" id="3.30.70.360">
    <property type="match status" value="1"/>
</dbReference>
<gene>
    <name evidence="7" type="ORF">HPS36_14985</name>
</gene>
<dbReference type="PANTHER" id="PTHR43808:SF8">
    <property type="entry name" value="PEPTIDASE M20 DIMERISATION DOMAIN-CONTAINING PROTEIN"/>
    <property type="match status" value="1"/>
</dbReference>
<dbReference type="InterPro" id="IPR036264">
    <property type="entry name" value="Bact_exopeptidase_dim_dom"/>
</dbReference>
<dbReference type="InterPro" id="IPR011650">
    <property type="entry name" value="Peptidase_M20_dimer"/>
</dbReference>
<dbReference type="AlphaFoldDB" id="A0A7D3Y2H1"/>
<reference evidence="7 8" key="1">
    <citation type="submission" date="2020-05" db="EMBL/GenBank/DDBJ databases">
        <title>Halorubrum RHB-C sp.nov., an extremely halophilic archaeon isolated from solar salt farm.</title>
        <authorList>
            <person name="Ho H."/>
            <person name="Danganan R.E."/>
            <person name="Dedeles G.R."/>
            <person name="Kim S.-G."/>
        </authorList>
    </citation>
    <scope>NUCLEOTIDE SEQUENCE [LARGE SCALE GENOMIC DNA]</scope>
    <source>
        <strain evidence="7 8">RHB-C</strain>
        <plasmid evidence="8">phar01</plasmid>
    </source>
</reference>
<dbReference type="Gene3D" id="1.10.150.900">
    <property type="match status" value="1"/>
</dbReference>
<keyword evidence="5" id="KW-0862">Zinc</keyword>
<dbReference type="InterPro" id="IPR050072">
    <property type="entry name" value="Peptidase_M20A"/>
</dbReference>
<comment type="similarity">
    <text evidence="2">Belongs to the peptidase M20A family.</text>
</comment>
<dbReference type="Gene3D" id="3.40.630.10">
    <property type="entry name" value="Zn peptidases"/>
    <property type="match status" value="1"/>
</dbReference>
<dbReference type="Pfam" id="PF07687">
    <property type="entry name" value="M20_dimer"/>
    <property type="match status" value="1"/>
</dbReference>
<keyword evidence="3" id="KW-0479">Metal-binding</keyword>
<accession>A0A7D3Y2H1</accession>
<dbReference type="Pfam" id="PF01546">
    <property type="entry name" value="Peptidase_M20"/>
    <property type="match status" value="1"/>
</dbReference>
<evidence type="ECO:0000256" key="3">
    <source>
        <dbReference type="ARBA" id="ARBA00022723"/>
    </source>
</evidence>
<dbReference type="GeneID" id="55596333"/>
<dbReference type="InterPro" id="IPR002933">
    <property type="entry name" value="Peptidase_M20"/>
</dbReference>
<evidence type="ECO:0000256" key="2">
    <source>
        <dbReference type="ARBA" id="ARBA00006247"/>
    </source>
</evidence>
<dbReference type="PANTHER" id="PTHR43808">
    <property type="entry name" value="ACETYLORNITHINE DEACETYLASE"/>
    <property type="match status" value="1"/>
</dbReference>
<evidence type="ECO:0000256" key="5">
    <source>
        <dbReference type="ARBA" id="ARBA00022833"/>
    </source>
</evidence>
<protein>
    <submittedName>
        <fullName evidence="7">M20/M25/M40 family metallo-hydrolase</fullName>
    </submittedName>
</protein>
<dbReference type="EMBL" id="CP053942">
    <property type="protein sequence ID" value="QKG94207.1"/>
    <property type="molecule type" value="Genomic_DNA"/>
</dbReference>
<proteinExistence type="inferred from homology"/>
<evidence type="ECO:0000313" key="8">
    <source>
        <dbReference type="Proteomes" id="UP000505020"/>
    </source>
</evidence>
<keyword evidence="8" id="KW-1185">Reference proteome</keyword>
<sequence length="441" mass="47919">MTTPIHERPGDLLSELIQFETVNPPGDERACIEYIDGLLTEAGITTETLATEAARPNLLARLPGGDAPPLLLQGHVDVVPTDGQEWDEPPFSGIQKDGFVWGRGALDMKGGVAMMVAALLRAAEEEINPAGDVLLLVLADEETGGDIGAKYLVEHHPERFADVEYAIGEFGGFPLRIDGTEFYPIQVAEKRVCWLEATVTGRGGHASRPQCDGAMNTLGKLLTRLTEQRLPVHITPPARKFIEALAAEANSQRAEQLRGLLDPDRTDDILDELGPISERLDPMLHNTVSPTVVNGGGKVNVHPAEVDLRLDARLLPGVTPDAFLEEVWEVIGELEGVEFEVTRFDGGESASIDMGLFDLLSESLRTNHPAAIPVPFLLTGATDGRFFEQLDVQPYGFTPLKLPPAFEFESLVHAANERVPIEAVEFGTETLSTVIREYDAA</sequence>
<feature type="domain" description="Peptidase M20 dimerisation" evidence="6">
    <location>
        <begin position="188"/>
        <end position="333"/>
    </location>
</feature>
<comment type="cofactor">
    <cofactor evidence="1">
        <name>Zn(2+)</name>
        <dbReference type="ChEBI" id="CHEBI:29105"/>
    </cofactor>
</comment>
<keyword evidence="4 7" id="KW-0378">Hydrolase</keyword>